<protein>
    <submittedName>
        <fullName evidence="2">Molybdopterin-guanine dinucleotide biosynthesis protein B</fullName>
    </submittedName>
</protein>
<dbReference type="InterPro" id="IPR027417">
    <property type="entry name" value="P-loop_NTPase"/>
</dbReference>
<dbReference type="PANTHER" id="PTHR40072">
    <property type="entry name" value="MOLYBDOPTERIN-GUANINE DINUCLEOTIDE BIOSYNTHESIS ADAPTER PROTEIN-RELATED"/>
    <property type="match status" value="1"/>
</dbReference>
<dbReference type="Gene3D" id="3.40.50.300">
    <property type="entry name" value="P-loop containing nucleotide triphosphate hydrolases"/>
    <property type="match status" value="1"/>
</dbReference>
<feature type="domain" description="Molybdopterin-guanine dinucleotide biosynthesis protein B (MobB)" evidence="1">
    <location>
        <begin position="21"/>
        <end position="147"/>
    </location>
</feature>
<dbReference type="InterPro" id="IPR004435">
    <property type="entry name" value="MobB_dom"/>
</dbReference>
<dbReference type="CDD" id="cd03116">
    <property type="entry name" value="MobB"/>
    <property type="match status" value="1"/>
</dbReference>
<evidence type="ECO:0000313" key="3">
    <source>
        <dbReference type="Proteomes" id="UP000204391"/>
    </source>
</evidence>
<keyword evidence="3" id="KW-1185">Reference proteome</keyword>
<evidence type="ECO:0000313" key="2">
    <source>
        <dbReference type="EMBL" id="ASN06534.1"/>
    </source>
</evidence>
<dbReference type="Proteomes" id="UP000204391">
    <property type="component" value="Chromosome"/>
</dbReference>
<organism evidence="2 3">
    <name type="scientific">Virgibacillus necropolis</name>
    <dbReference type="NCBI Taxonomy" id="163877"/>
    <lineage>
        <taxon>Bacteria</taxon>
        <taxon>Bacillati</taxon>
        <taxon>Bacillota</taxon>
        <taxon>Bacilli</taxon>
        <taxon>Bacillales</taxon>
        <taxon>Bacillaceae</taxon>
        <taxon>Virgibacillus</taxon>
    </lineage>
</organism>
<dbReference type="Pfam" id="PF03205">
    <property type="entry name" value="MobB"/>
    <property type="match status" value="1"/>
</dbReference>
<dbReference type="GO" id="GO:0005525">
    <property type="term" value="F:GTP binding"/>
    <property type="evidence" value="ECO:0007669"/>
    <property type="project" value="InterPro"/>
</dbReference>
<dbReference type="KEGG" id="vne:CFK40_16685"/>
<dbReference type="PANTHER" id="PTHR40072:SF1">
    <property type="entry name" value="MOLYBDOPTERIN-GUANINE DINUCLEOTIDE BIOSYNTHESIS ADAPTER PROTEIN"/>
    <property type="match status" value="1"/>
</dbReference>
<reference evidence="2 3" key="1">
    <citation type="journal article" date="2003" name="Int. J. Syst. Evol. Microbiol.">
        <title>Virgibacillus carmonensis sp. nov., Virgibacillus necropolis sp. nov. and Virgibacillus picturae sp. nov., three novel species isolated from deteriorated mural paintings, transfer of the species of the genus salibacillus to Virgibacillus, as Virgibacillus marismortui comb. nov. and Virgibacillus salexigens comb. nov., and emended description of the genus Virgibacillus.</title>
        <authorList>
            <person name="Heyrman J."/>
            <person name="Logan N.A."/>
            <person name="Busse H.J."/>
            <person name="Balcaen A."/>
            <person name="Lebbe L."/>
            <person name="Rodriguez-Diaz M."/>
            <person name="Swings J."/>
            <person name="De Vos P."/>
        </authorList>
    </citation>
    <scope>NUCLEOTIDE SEQUENCE [LARGE SCALE GENOMIC DNA]</scope>
    <source>
        <strain evidence="2 3">LMG 19488</strain>
    </source>
</reference>
<accession>A0A221MFX5</accession>
<dbReference type="EMBL" id="CP022437">
    <property type="protein sequence ID" value="ASN06534.1"/>
    <property type="molecule type" value="Genomic_DNA"/>
</dbReference>
<gene>
    <name evidence="2" type="primary">mobB</name>
    <name evidence="2" type="ORF">CFK40_16685</name>
</gene>
<evidence type="ECO:0000259" key="1">
    <source>
        <dbReference type="Pfam" id="PF03205"/>
    </source>
</evidence>
<dbReference type="SUPFAM" id="SSF52540">
    <property type="entry name" value="P-loop containing nucleoside triphosphate hydrolases"/>
    <property type="match status" value="1"/>
</dbReference>
<name>A0A221MFX5_9BACI</name>
<dbReference type="AlphaFoldDB" id="A0A221MFX5"/>
<sequence>MWIDPFLISRKMRESIDMLNIVQVVGYKNSGKTTLMKQLIQYFSETKVKVGTLKHHGHGGDVNLPKGTDSASQFEAGSLISGVQGESITQLTFHNLEIDELIKMYTMLPIDLLLVEGYKRADYPKIVLVKNREDLSLLDELSNIIAVGTLDSALMIDIGYPTFDLNNLDQNITKLASYITDK</sequence>
<dbReference type="InterPro" id="IPR052539">
    <property type="entry name" value="MGD_biosynthesis_adapter"/>
</dbReference>
<dbReference type="GO" id="GO:0006777">
    <property type="term" value="P:Mo-molybdopterin cofactor biosynthetic process"/>
    <property type="evidence" value="ECO:0007669"/>
    <property type="project" value="InterPro"/>
</dbReference>
<proteinExistence type="predicted"/>
<dbReference type="NCBIfam" id="TIGR00176">
    <property type="entry name" value="mobB"/>
    <property type="match status" value="1"/>
</dbReference>